<evidence type="ECO:0000256" key="14">
    <source>
        <dbReference type="SAM" id="Phobius"/>
    </source>
</evidence>
<keyword evidence="15" id="KW-1185">Reference proteome</keyword>
<keyword evidence="9 13" id="KW-0675">Receptor</keyword>
<keyword evidence="8 13" id="KW-0472">Membrane</keyword>
<protein>
    <recommendedName>
        <fullName evidence="13">Taste receptor type 2</fullName>
    </recommendedName>
</protein>
<feature type="transmembrane region" description="Helical" evidence="14">
    <location>
        <begin position="178"/>
        <end position="206"/>
    </location>
</feature>
<dbReference type="Pfam" id="PF05296">
    <property type="entry name" value="TAS2R"/>
    <property type="match status" value="1"/>
</dbReference>
<dbReference type="RefSeq" id="XP_004626235.1">
    <property type="nucleotide sequence ID" value="XM_004626178.1"/>
</dbReference>
<dbReference type="GeneID" id="101574438"/>
<organism evidence="15 16">
    <name type="scientific">Octodon degus</name>
    <name type="common">Degu</name>
    <name type="synonym">Sciurus degus</name>
    <dbReference type="NCBI Taxonomy" id="10160"/>
    <lineage>
        <taxon>Eukaryota</taxon>
        <taxon>Metazoa</taxon>
        <taxon>Chordata</taxon>
        <taxon>Craniata</taxon>
        <taxon>Vertebrata</taxon>
        <taxon>Euteleostomi</taxon>
        <taxon>Mammalia</taxon>
        <taxon>Eutheria</taxon>
        <taxon>Euarchontoglires</taxon>
        <taxon>Glires</taxon>
        <taxon>Rodentia</taxon>
        <taxon>Hystricomorpha</taxon>
        <taxon>Octodontidae</taxon>
        <taxon>Octodon</taxon>
    </lineage>
</organism>
<dbReference type="Gene3D" id="1.20.1070.10">
    <property type="entry name" value="Rhodopsin 7-helix transmembrane proteins"/>
    <property type="match status" value="1"/>
</dbReference>
<evidence type="ECO:0000256" key="9">
    <source>
        <dbReference type="ARBA" id="ARBA00023170"/>
    </source>
</evidence>
<keyword evidence="11 13" id="KW-0807">Transducer</keyword>
<keyword evidence="7 13" id="KW-0297">G-protein coupled receptor</keyword>
<dbReference type="CDD" id="cd15019">
    <property type="entry name" value="7tm_TAS2R14-like"/>
    <property type="match status" value="1"/>
</dbReference>
<evidence type="ECO:0000256" key="7">
    <source>
        <dbReference type="ARBA" id="ARBA00023040"/>
    </source>
</evidence>
<evidence type="ECO:0000313" key="15">
    <source>
        <dbReference type="Proteomes" id="UP000515203"/>
    </source>
</evidence>
<reference evidence="16" key="1">
    <citation type="submission" date="2025-08" db="UniProtKB">
        <authorList>
            <consortium name="RefSeq"/>
        </authorList>
    </citation>
    <scope>IDENTIFICATION</scope>
</reference>
<gene>
    <name evidence="16" type="primary">LOC101574438</name>
</gene>
<dbReference type="Proteomes" id="UP000515203">
    <property type="component" value="Unplaced"/>
</dbReference>
<keyword evidence="5 13" id="KW-0812">Transmembrane</keyword>
<dbReference type="SUPFAM" id="SSF81321">
    <property type="entry name" value="Family A G protein-coupled receptor-like"/>
    <property type="match status" value="1"/>
</dbReference>
<dbReference type="GO" id="GO:0004930">
    <property type="term" value="F:G protein-coupled receptor activity"/>
    <property type="evidence" value="ECO:0007669"/>
    <property type="project" value="UniProtKB-KW"/>
</dbReference>
<keyword evidence="10" id="KW-0325">Glycoprotein</keyword>
<evidence type="ECO:0000256" key="6">
    <source>
        <dbReference type="ARBA" id="ARBA00022989"/>
    </source>
</evidence>
<keyword evidence="4 13" id="KW-0716">Sensory transduction</keyword>
<keyword evidence="3 13" id="KW-0919">Taste</keyword>
<feature type="transmembrane region" description="Helical" evidence="14">
    <location>
        <begin position="237"/>
        <end position="255"/>
    </location>
</feature>
<feature type="transmembrane region" description="Helical" evidence="14">
    <location>
        <begin position="6"/>
        <end position="30"/>
    </location>
</feature>
<dbReference type="GO" id="GO:0033038">
    <property type="term" value="F:bitter taste receptor activity"/>
    <property type="evidence" value="ECO:0007669"/>
    <property type="project" value="InterPro"/>
</dbReference>
<sequence length="309" mass="35532">MVGVLNSIFIIVLTVESMISIAGNVFIALVNCMDWMKRRKGCFVDQILTSLAISRIALLCSALTHTLLYATHPGSLKTANIIRMTTVSWFVTNHFNIWLAMCLNLFYFLKIANFSNFIFLYLKRRVKKVVLVILLMSLVLLLFNIIVIDIQTNVWIDGFRRNISYTSSMRNFKKLPRLLLFISSMFMILPFLVSLAACFLLIFSLWKHLKRMKRMQHNAKGPRDASTMAHMKAMQTVVTFFLLYTIYLLCLILQISSFEFLAEDQIIFFEHAIGIAFPSGHSLALISGNSKLTKAFFSVLWRLRCRPNA</sequence>
<keyword evidence="6 14" id="KW-1133">Transmembrane helix</keyword>
<dbReference type="AlphaFoldDB" id="A0A6P3EKD5"/>
<evidence type="ECO:0000256" key="3">
    <source>
        <dbReference type="ARBA" id="ARBA00022480"/>
    </source>
</evidence>
<evidence type="ECO:0000256" key="13">
    <source>
        <dbReference type="RuleBase" id="RU004424"/>
    </source>
</evidence>
<evidence type="ECO:0000256" key="12">
    <source>
        <dbReference type="RuleBase" id="RU004423"/>
    </source>
</evidence>
<accession>A0A6P3EKD5</accession>
<evidence type="ECO:0000256" key="1">
    <source>
        <dbReference type="ARBA" id="ARBA00004141"/>
    </source>
</evidence>
<evidence type="ECO:0000256" key="5">
    <source>
        <dbReference type="ARBA" id="ARBA00022692"/>
    </source>
</evidence>
<evidence type="ECO:0000256" key="2">
    <source>
        <dbReference type="ARBA" id="ARBA00007376"/>
    </source>
</evidence>
<dbReference type="OrthoDB" id="8876749at2759"/>
<dbReference type="InParanoid" id="A0A6P3EKD5"/>
<dbReference type="PANTHER" id="PTHR11394">
    <property type="entry name" value="TASTE RECEPTOR TYPE 2"/>
    <property type="match status" value="1"/>
</dbReference>
<proteinExistence type="inferred from homology"/>
<dbReference type="FunFam" id="1.20.1070.10:FF:000042">
    <property type="entry name" value="Taste receptor type 2 member 7"/>
    <property type="match status" value="1"/>
</dbReference>
<feature type="transmembrane region" description="Helical" evidence="14">
    <location>
        <begin position="267"/>
        <end position="286"/>
    </location>
</feature>
<feature type="transmembrane region" description="Helical" evidence="14">
    <location>
        <begin position="51"/>
        <end position="70"/>
    </location>
</feature>
<dbReference type="PANTHER" id="PTHR11394:SF23">
    <property type="entry name" value="TASTE RECEPTOR TYPE 2 MEMBER 14"/>
    <property type="match status" value="1"/>
</dbReference>
<name>A0A6P3EKD5_OCTDE</name>
<comment type="subcellular location">
    <subcellularLocation>
        <location evidence="1 13">Membrane</location>
        <topology evidence="1 13">Multi-pass membrane protein</topology>
    </subcellularLocation>
</comment>
<evidence type="ECO:0000256" key="11">
    <source>
        <dbReference type="ARBA" id="ARBA00023224"/>
    </source>
</evidence>
<evidence type="ECO:0000313" key="16">
    <source>
        <dbReference type="RefSeq" id="XP_004626235.1"/>
    </source>
</evidence>
<feature type="transmembrane region" description="Helical" evidence="14">
    <location>
        <begin position="97"/>
        <end position="122"/>
    </location>
</feature>
<dbReference type="GO" id="GO:0016020">
    <property type="term" value="C:membrane"/>
    <property type="evidence" value="ECO:0007669"/>
    <property type="project" value="UniProtKB-SubCell"/>
</dbReference>
<evidence type="ECO:0000256" key="10">
    <source>
        <dbReference type="ARBA" id="ARBA00023180"/>
    </source>
</evidence>
<dbReference type="InterPro" id="IPR007960">
    <property type="entry name" value="TAS2R"/>
</dbReference>
<comment type="similarity">
    <text evidence="2 12">Belongs to the G-protein coupled receptor T2R family.</text>
</comment>
<feature type="transmembrane region" description="Helical" evidence="14">
    <location>
        <begin position="129"/>
        <end position="148"/>
    </location>
</feature>
<evidence type="ECO:0000256" key="8">
    <source>
        <dbReference type="ARBA" id="ARBA00023136"/>
    </source>
</evidence>
<evidence type="ECO:0000256" key="4">
    <source>
        <dbReference type="ARBA" id="ARBA00022606"/>
    </source>
</evidence>